<accession>A0ACC6M9N4</accession>
<dbReference type="EMBL" id="JAWZSR010000020">
    <property type="protein sequence ID" value="MDX8047698.1"/>
    <property type="molecule type" value="Genomic_DNA"/>
</dbReference>
<gene>
    <name evidence="1" type="ORF">SH601_17195</name>
</gene>
<sequence length="545" mass="60368">MADIVFKNGSIYCVEPKGKWVEAVAIKAGFFIAVGTNKEIAEYITAHTEVVDLGGKTVIPSLHDMHTHALVGAYELLNTCNLPTSSFSTLANLLEAISNFATDNPEAEWISGGAWQPSIQNQLHKSQLDKIDANRPILLYDFSHHNAWVNSKALELAGINAETEDPKGGIIERDQSGEPTGVLLEGATQLVAKHITFYEKYDRAQAAKHIMEQFNQYGITSIKDALADKTVLETYNKLDKENHLHMRIAAYLPWKASVLGAETTEAEQVELINNRKQYQTELVKTDFVKMFIDGVPAAKTAVFYEGYQGEENYHYLEELLINPDTLQQAFIDYDKQGISVKVHATGDAAVSTVLDAIEATKVENGSTHMRHQIAHASFVQPKDYARFAQLNAIAEFSPLLWVPTITHEGNKLVLGEERADEGYPIKSVVATGATTVYGSDYPITPDPNPWHAMEGLITRKDPTGELPGTVNEEERIDIYTAIELFTINGAKSMYTEDVTGSIEVGKSADMIVLNQNIFEVDSSNIHQTEVLLTLFKGVKVHEKQE</sequence>
<name>A0ACC6M9N4_9BACI</name>
<keyword evidence="1" id="KW-0378">Hydrolase</keyword>
<evidence type="ECO:0000313" key="1">
    <source>
        <dbReference type="EMBL" id="MDX8047698.1"/>
    </source>
</evidence>
<evidence type="ECO:0000313" key="2">
    <source>
        <dbReference type="Proteomes" id="UP001277972"/>
    </source>
</evidence>
<dbReference type="Proteomes" id="UP001277972">
    <property type="component" value="Unassembled WGS sequence"/>
</dbReference>
<dbReference type="EC" id="3.5.-.-" evidence="1"/>
<organism evidence="1 2">
    <name type="scientific">Gracilibacillus pellucidus</name>
    <dbReference type="NCBI Taxonomy" id="3095368"/>
    <lineage>
        <taxon>Bacteria</taxon>
        <taxon>Bacillati</taxon>
        <taxon>Bacillota</taxon>
        <taxon>Bacilli</taxon>
        <taxon>Bacillales</taxon>
        <taxon>Bacillaceae</taxon>
        <taxon>Gracilibacillus</taxon>
    </lineage>
</organism>
<keyword evidence="2" id="KW-1185">Reference proteome</keyword>
<proteinExistence type="predicted"/>
<reference evidence="1" key="1">
    <citation type="submission" date="2023-11" db="EMBL/GenBank/DDBJ databases">
        <title>Gracilibacillus pellucida a moderately halophilic bacterium isolated from saline soil in Xinjiang province.</title>
        <authorList>
            <person name="Zhang Z."/>
            <person name="Tan F."/>
            <person name="Wang Y."/>
            <person name="Xia M."/>
        </authorList>
    </citation>
    <scope>NUCLEOTIDE SEQUENCE</scope>
    <source>
        <strain evidence="1">S3-1-1</strain>
    </source>
</reference>
<protein>
    <submittedName>
        <fullName evidence="1">Amidohydrolase</fullName>
        <ecNumber evidence="1">3.5.-.-</ecNumber>
    </submittedName>
</protein>
<comment type="caution">
    <text evidence="1">The sequence shown here is derived from an EMBL/GenBank/DDBJ whole genome shotgun (WGS) entry which is preliminary data.</text>
</comment>